<dbReference type="Proteomes" id="UP000576821">
    <property type="component" value="Unassembled WGS sequence"/>
</dbReference>
<protein>
    <submittedName>
        <fullName evidence="2">Uncharacterized protein (TIGR00369 family)</fullName>
    </submittedName>
</protein>
<dbReference type="InterPro" id="IPR029069">
    <property type="entry name" value="HotDog_dom_sf"/>
</dbReference>
<comment type="caution">
    <text evidence="2">The sequence shown here is derived from an EMBL/GenBank/DDBJ whole genome shotgun (WGS) entry which is preliminary data.</text>
</comment>
<accession>A0A846M2C9</accession>
<organism evidence="2 3">
    <name type="scientific">Sphingobium vermicomposti</name>
    <dbReference type="NCBI Taxonomy" id="529005"/>
    <lineage>
        <taxon>Bacteria</taxon>
        <taxon>Pseudomonadati</taxon>
        <taxon>Pseudomonadota</taxon>
        <taxon>Alphaproteobacteria</taxon>
        <taxon>Sphingomonadales</taxon>
        <taxon>Sphingomonadaceae</taxon>
        <taxon>Sphingobium</taxon>
    </lineage>
</organism>
<evidence type="ECO:0000259" key="1">
    <source>
        <dbReference type="Pfam" id="PF03061"/>
    </source>
</evidence>
<sequence length="143" mass="15152">MPDGTWAGWLAWTDPVQGTFLDTSIGPSYSRSDGAGRATVMLETRPSHANRMGALHGGFLAGFADHAYFAGLAAMGRPEQASAVTVDLTMQYCGSGDVGPPLRAEVELLRETGRLMFMRTTIHQGDGLVAASTATVRKVPTPK</sequence>
<dbReference type="Gene3D" id="3.10.129.10">
    <property type="entry name" value="Hotdog Thioesterase"/>
    <property type="match status" value="1"/>
</dbReference>
<evidence type="ECO:0000313" key="2">
    <source>
        <dbReference type="EMBL" id="NIJ16082.1"/>
    </source>
</evidence>
<evidence type="ECO:0000313" key="3">
    <source>
        <dbReference type="Proteomes" id="UP000576821"/>
    </source>
</evidence>
<dbReference type="InterPro" id="IPR006683">
    <property type="entry name" value="Thioestr_dom"/>
</dbReference>
<dbReference type="GO" id="GO:0016790">
    <property type="term" value="F:thiolester hydrolase activity"/>
    <property type="evidence" value="ECO:0007669"/>
    <property type="project" value="UniProtKB-ARBA"/>
</dbReference>
<keyword evidence="3" id="KW-1185">Reference proteome</keyword>
<reference evidence="2 3" key="1">
    <citation type="submission" date="2020-03" db="EMBL/GenBank/DDBJ databases">
        <title>Genomic Encyclopedia of Type Strains, Phase IV (KMG-IV): sequencing the most valuable type-strain genomes for metagenomic binning, comparative biology and taxonomic classification.</title>
        <authorList>
            <person name="Goeker M."/>
        </authorList>
    </citation>
    <scope>NUCLEOTIDE SEQUENCE [LARGE SCALE GENOMIC DNA]</scope>
    <source>
        <strain evidence="2 3">DSM 21299</strain>
    </source>
</reference>
<dbReference type="EMBL" id="JAASQR010000002">
    <property type="protein sequence ID" value="NIJ16082.1"/>
    <property type="molecule type" value="Genomic_DNA"/>
</dbReference>
<gene>
    <name evidence="2" type="ORF">FHS54_001048</name>
</gene>
<dbReference type="CDD" id="cd03443">
    <property type="entry name" value="PaaI_thioesterase"/>
    <property type="match status" value="1"/>
</dbReference>
<name>A0A846M2C9_9SPHN</name>
<dbReference type="RefSeq" id="WP_167303552.1">
    <property type="nucleotide sequence ID" value="NZ_JAASQR010000002.1"/>
</dbReference>
<dbReference type="AlphaFoldDB" id="A0A846M2C9"/>
<proteinExistence type="predicted"/>
<dbReference type="Pfam" id="PF03061">
    <property type="entry name" value="4HBT"/>
    <property type="match status" value="1"/>
</dbReference>
<feature type="domain" description="Thioesterase" evidence="1">
    <location>
        <begin position="52"/>
        <end position="130"/>
    </location>
</feature>
<dbReference type="SUPFAM" id="SSF54637">
    <property type="entry name" value="Thioesterase/thiol ester dehydrase-isomerase"/>
    <property type="match status" value="1"/>
</dbReference>